<protein>
    <submittedName>
        <fullName evidence="1">Type II R-M system restriction endonuclease</fullName>
    </submittedName>
</protein>
<gene>
    <name evidence="1" type="ordered locus">HPP12_0047</name>
</gene>
<dbReference type="GO" id="GO:0004519">
    <property type="term" value="F:endonuclease activity"/>
    <property type="evidence" value="ECO:0007669"/>
    <property type="project" value="UniProtKB-KW"/>
</dbReference>
<accession>B6JPE6</accession>
<reference evidence="2" key="1">
    <citation type="submission" date="2008-10" db="EMBL/GenBank/DDBJ databases">
        <title>The complete genome sequence of Helicobacter pylori strain P12.</title>
        <authorList>
            <person name="Fischer W."/>
            <person name="Windhager L."/>
            <person name="Karnholz A."/>
            <person name="Zeiller M."/>
            <person name="Zimmer R."/>
            <person name="Haas R."/>
        </authorList>
    </citation>
    <scope>NUCLEOTIDE SEQUENCE [LARGE SCALE GENOMIC DNA]</scope>
    <source>
        <strain evidence="2">P12</strain>
    </source>
</reference>
<organism evidence="1 2">
    <name type="scientific">Helicobacter pylori (strain P12)</name>
    <dbReference type="NCBI Taxonomy" id="570508"/>
    <lineage>
        <taxon>Bacteria</taxon>
        <taxon>Pseudomonadati</taxon>
        <taxon>Campylobacterota</taxon>
        <taxon>Epsilonproteobacteria</taxon>
        <taxon>Campylobacterales</taxon>
        <taxon>Helicobacteraceae</taxon>
        <taxon>Helicobacter</taxon>
    </lineage>
</organism>
<evidence type="ECO:0000313" key="1">
    <source>
        <dbReference type="EMBL" id="ACJ07207.1"/>
    </source>
</evidence>
<evidence type="ECO:0000313" key="2">
    <source>
        <dbReference type="Proteomes" id="UP000008198"/>
    </source>
</evidence>
<dbReference type="AlphaFoldDB" id="B6JPE6"/>
<keyword evidence="1" id="KW-0255">Endonuclease</keyword>
<proteinExistence type="predicted"/>
<dbReference type="REBASE" id="19159">
    <property type="entry name" value="HpyPVP"/>
</dbReference>
<dbReference type="KEGG" id="hpp:HPP12_0047"/>
<keyword evidence="1" id="KW-0378">Hydrolase</keyword>
<reference evidence="1 2" key="2">
    <citation type="journal article" date="2010" name="Nucleic Acids Res.">
        <title>Strain-specific genes of Helicobacter pylori: genome evolution driven by a novel type IV secretion system and genomic island transfer.</title>
        <authorList>
            <person name="Fischer W."/>
            <person name="Windhager L."/>
            <person name="Rohrer S."/>
            <person name="Zeiller M."/>
            <person name="Karnholz A."/>
            <person name="Hoffmann R."/>
            <person name="Zimmer R."/>
            <person name="Haas R."/>
        </authorList>
    </citation>
    <scope>NUCLEOTIDE SEQUENCE [LARGE SCALE GENOMIC DNA]</scope>
    <source>
        <strain evidence="1 2">P12</strain>
    </source>
</reference>
<name>B6JPE6_HELP2</name>
<dbReference type="Proteomes" id="UP000008198">
    <property type="component" value="Chromosome"/>
</dbReference>
<keyword evidence="1" id="KW-0540">Nuclease</keyword>
<dbReference type="HOGENOM" id="CLU_060509_0_0_7"/>
<sequence length="423" mass="50062">MKEQQIIDFLKIRDYDIRKTQNARWIDQKCTPDVLSIVADCILEFTQYNIEKSFSIRDIWDSPYTNENVKMIFSKPDLNSNFSKNEYDKFFSQPIKLLAYSGILFENKYNGNKNTYTIQNIELLEYLMQRETNALKFLILYIQKVLMDSGIYPLFDNFLQKQNTESFKQLKDGFTHFTINNTAINNATECYRIFTKIINPLAFYYGKKGTRKGYLSNTIITKDELNYNRINWRDIGKDKNTTRQEYDLINSKGIANSNYLISKAKKVVKQYNDRFNNSLSEVKQEKEESQATQIHHIFPIQDFPIIANYIENLIALTPNQHFIYAHPNNQTRLIDRDFQYICLLAKTTTILNDTQGVYDWNDYIVVLNTGLKTTIFSQVKNEWELLETIDAFYFDFNKSNDLGWQYLLDKNDLRAFNPNNQFQ</sequence>
<dbReference type="EMBL" id="CP001217">
    <property type="protein sequence ID" value="ACJ07207.1"/>
    <property type="molecule type" value="Genomic_DNA"/>
</dbReference>